<keyword evidence="1" id="KW-0732">Signal</keyword>
<feature type="domain" description="Beta-lactamase-related" evidence="2">
    <location>
        <begin position="40"/>
        <end position="344"/>
    </location>
</feature>
<dbReference type="EMBL" id="JBHSFS010000001">
    <property type="protein sequence ID" value="MFC4511707.1"/>
    <property type="molecule type" value="Genomic_DNA"/>
</dbReference>
<keyword evidence="3" id="KW-0378">Hydrolase</keyword>
<dbReference type="InterPro" id="IPR001466">
    <property type="entry name" value="Beta-lactam-related"/>
</dbReference>
<evidence type="ECO:0000313" key="3">
    <source>
        <dbReference type="EMBL" id="MFC4511707.1"/>
    </source>
</evidence>
<organism evidence="3 4">
    <name type="scientific">Streptomyces ehimensis</name>
    <dbReference type="NCBI Taxonomy" id="68195"/>
    <lineage>
        <taxon>Bacteria</taxon>
        <taxon>Bacillati</taxon>
        <taxon>Actinomycetota</taxon>
        <taxon>Actinomycetes</taxon>
        <taxon>Kitasatosporales</taxon>
        <taxon>Streptomycetaceae</taxon>
        <taxon>Streptomyces</taxon>
    </lineage>
</organism>
<comment type="caution">
    <text evidence="3">The sequence shown here is derived from an EMBL/GenBank/DDBJ whole genome shotgun (WGS) entry which is preliminary data.</text>
</comment>
<dbReference type="SUPFAM" id="SSF56601">
    <property type="entry name" value="beta-lactamase/transpeptidase-like"/>
    <property type="match status" value="1"/>
</dbReference>
<dbReference type="GO" id="GO:0016787">
    <property type="term" value="F:hydrolase activity"/>
    <property type="evidence" value="ECO:0007669"/>
    <property type="project" value="UniProtKB-KW"/>
</dbReference>
<proteinExistence type="predicted"/>
<evidence type="ECO:0000259" key="2">
    <source>
        <dbReference type="Pfam" id="PF00144"/>
    </source>
</evidence>
<gene>
    <name evidence="3" type="ORF">ACFPEN_02035</name>
</gene>
<reference evidence="4" key="1">
    <citation type="journal article" date="2019" name="Int. J. Syst. Evol. Microbiol.">
        <title>The Global Catalogue of Microorganisms (GCM) 10K type strain sequencing project: providing services to taxonomists for standard genome sequencing and annotation.</title>
        <authorList>
            <consortium name="The Broad Institute Genomics Platform"/>
            <consortium name="The Broad Institute Genome Sequencing Center for Infectious Disease"/>
            <person name="Wu L."/>
            <person name="Ma J."/>
        </authorList>
    </citation>
    <scope>NUCLEOTIDE SEQUENCE [LARGE SCALE GENOMIC DNA]</scope>
    <source>
        <strain evidence="4">CECT 8064</strain>
    </source>
</reference>
<evidence type="ECO:0000313" key="4">
    <source>
        <dbReference type="Proteomes" id="UP001595990"/>
    </source>
</evidence>
<dbReference type="InterPro" id="IPR012338">
    <property type="entry name" value="Beta-lactam/transpept-like"/>
</dbReference>
<sequence length="382" mass="41208">MLTLRKSLVAMVTAAALATTASTFTANASAAPHAATRAALEAQVKAGHPGALIQVRDGNGVWNASAGVADLDTGRKRLPEDHIRIGSITKSFTSVVVLQLEAEGRLSLDDTVEKLLPGVVRGNGYDGRAITLRQLLNHTSGVFNYSDDENFEHMAREGWPEHRNDAKTPSELVATGLSNKPDFAPGKGWNYSNTNYVLAGMIIEKVTGRTYASEVERRVIKPLGLRETTLPGTSVKMPEPHGRAYSKLLLHETNPDAKIWDTTEITNTWVWAAGEIISTTGDVNRYFGALLGGKLLPAKQQKELLTTVPTPDKRYAYGLGLYRMDLPCGGYVWTHGGGVHGSTSEATSSPDGRHTMMFNANGDWATLEATEVVKAEYCGTTA</sequence>
<dbReference type="Gene3D" id="3.40.710.10">
    <property type="entry name" value="DD-peptidase/beta-lactamase superfamily"/>
    <property type="match status" value="1"/>
</dbReference>
<feature type="signal peptide" evidence="1">
    <location>
        <begin position="1"/>
        <end position="30"/>
    </location>
</feature>
<keyword evidence="4" id="KW-1185">Reference proteome</keyword>
<protein>
    <submittedName>
        <fullName evidence="3">Serine hydrolase domain-containing protein</fullName>
        <ecNumber evidence="3">3.-.-.-</ecNumber>
    </submittedName>
</protein>
<dbReference type="InterPro" id="IPR050491">
    <property type="entry name" value="AmpC-like"/>
</dbReference>
<accession>A0ABV9BCZ1</accession>
<name>A0ABV9BCZ1_9ACTN</name>
<dbReference type="PANTHER" id="PTHR46825">
    <property type="entry name" value="D-ALANYL-D-ALANINE-CARBOXYPEPTIDASE/ENDOPEPTIDASE AMPH"/>
    <property type="match status" value="1"/>
</dbReference>
<evidence type="ECO:0000256" key="1">
    <source>
        <dbReference type="SAM" id="SignalP"/>
    </source>
</evidence>
<dbReference type="Pfam" id="PF00144">
    <property type="entry name" value="Beta-lactamase"/>
    <property type="match status" value="1"/>
</dbReference>
<dbReference type="RefSeq" id="WP_358214778.1">
    <property type="nucleotide sequence ID" value="NZ_JBHSFS010000001.1"/>
</dbReference>
<dbReference type="Proteomes" id="UP001595990">
    <property type="component" value="Unassembled WGS sequence"/>
</dbReference>
<dbReference type="PANTHER" id="PTHR46825:SF7">
    <property type="entry name" value="D-ALANYL-D-ALANINE CARBOXYPEPTIDASE"/>
    <property type="match status" value="1"/>
</dbReference>
<feature type="chain" id="PRO_5047067634" evidence="1">
    <location>
        <begin position="31"/>
        <end position="382"/>
    </location>
</feature>
<dbReference type="EC" id="3.-.-.-" evidence="3"/>